<feature type="active site" description="Charge relay system" evidence="4">
    <location>
        <position position="270"/>
    </location>
</feature>
<dbReference type="InterPro" id="IPR000952">
    <property type="entry name" value="AB_hydrolase_4_CS"/>
</dbReference>
<evidence type="ECO:0000313" key="7">
    <source>
        <dbReference type="Proteomes" id="UP000326509"/>
    </source>
</evidence>
<feature type="active site" description="Charge relay system" evidence="4">
    <location>
        <position position="299"/>
    </location>
</feature>
<evidence type="ECO:0000256" key="2">
    <source>
        <dbReference type="ARBA" id="ARBA00022487"/>
    </source>
</evidence>
<dbReference type="PIRSF" id="PIRSF005211">
    <property type="entry name" value="Ab_hydro_YheT"/>
    <property type="match status" value="1"/>
</dbReference>
<dbReference type="GO" id="GO:0047372">
    <property type="term" value="F:monoacylglycerol lipase activity"/>
    <property type="evidence" value="ECO:0007669"/>
    <property type="project" value="TreeGrafter"/>
</dbReference>
<dbReference type="Gene3D" id="3.40.50.1820">
    <property type="entry name" value="alpha/beta hydrolase"/>
    <property type="match status" value="1"/>
</dbReference>
<dbReference type="InterPro" id="IPR029058">
    <property type="entry name" value="AB_hydrolase_fold"/>
</dbReference>
<dbReference type="InterPro" id="IPR000073">
    <property type="entry name" value="AB_hydrolase_1"/>
</dbReference>
<dbReference type="InterPro" id="IPR012020">
    <property type="entry name" value="ABHD4"/>
</dbReference>
<dbReference type="Proteomes" id="UP000326509">
    <property type="component" value="Unassembled WGS sequence"/>
</dbReference>
<evidence type="ECO:0000256" key="4">
    <source>
        <dbReference type="PIRSR" id="PIRSR005211-1"/>
    </source>
</evidence>
<dbReference type="PANTHER" id="PTHR10794">
    <property type="entry name" value="ABHYDROLASE DOMAIN-CONTAINING PROTEIN"/>
    <property type="match status" value="1"/>
</dbReference>
<name>A0A5J4IW18_9FLAO</name>
<comment type="caution">
    <text evidence="6">The sequence shown here is derived from an EMBL/GenBank/DDBJ whole genome shotgun (WGS) entry which is preliminary data.</text>
</comment>
<dbReference type="EMBL" id="BKCG01000001">
    <property type="protein sequence ID" value="GER58512.1"/>
    <property type="molecule type" value="Genomic_DNA"/>
</dbReference>
<dbReference type="SUPFAM" id="SSF53474">
    <property type="entry name" value="alpha/beta-Hydrolases"/>
    <property type="match status" value="1"/>
</dbReference>
<feature type="domain" description="AB hydrolase-1" evidence="5">
    <location>
        <begin position="65"/>
        <end position="304"/>
    </location>
</feature>
<evidence type="ECO:0000259" key="5">
    <source>
        <dbReference type="Pfam" id="PF00561"/>
    </source>
</evidence>
<keyword evidence="2" id="KW-0719">Serine esterase</keyword>
<keyword evidence="7" id="KW-1185">Reference proteome</keyword>
<evidence type="ECO:0000313" key="6">
    <source>
        <dbReference type="EMBL" id="GER58512.1"/>
    </source>
</evidence>
<dbReference type="PANTHER" id="PTHR10794:SF94">
    <property type="entry name" value="ESTERASE YHET-RELATED"/>
    <property type="match status" value="1"/>
</dbReference>
<organism evidence="6 7">
    <name type="scientific">Patiriisocius marinus</name>
    <dbReference type="NCBI Taxonomy" id="1397112"/>
    <lineage>
        <taxon>Bacteria</taxon>
        <taxon>Pseudomonadati</taxon>
        <taxon>Bacteroidota</taxon>
        <taxon>Flavobacteriia</taxon>
        <taxon>Flavobacteriales</taxon>
        <taxon>Flavobacteriaceae</taxon>
        <taxon>Patiriisocius</taxon>
    </lineage>
</organism>
<dbReference type="PROSITE" id="PS01133">
    <property type="entry name" value="UPF0017"/>
    <property type="match status" value="1"/>
</dbReference>
<dbReference type="OrthoDB" id="332676at2"/>
<accession>A0A5J4IW18</accession>
<comment type="similarity">
    <text evidence="1">Belongs to the AB hydrolase superfamily. AB hydrolase 4 family.</text>
</comment>
<gene>
    <name evidence="6" type="ORF">ULMA_06200</name>
</gene>
<protein>
    <submittedName>
        <fullName evidence="6">Alpha/beta hydrolase</fullName>
    </submittedName>
</protein>
<dbReference type="InterPro" id="IPR050960">
    <property type="entry name" value="AB_hydrolase_4_sf"/>
</dbReference>
<dbReference type="Pfam" id="PF00561">
    <property type="entry name" value="Abhydrolase_1"/>
    <property type="match status" value="1"/>
</dbReference>
<evidence type="ECO:0000256" key="1">
    <source>
        <dbReference type="ARBA" id="ARBA00010884"/>
    </source>
</evidence>
<dbReference type="AlphaFoldDB" id="A0A5J4IW18"/>
<reference evidence="6 7" key="1">
    <citation type="submission" date="2019-08" db="EMBL/GenBank/DDBJ databases">
        <title>Draft genome sequence of Ulvibacter marinus type strain NBRC 109484.</title>
        <authorList>
            <person name="Kawano K."/>
            <person name="Ushijima N."/>
            <person name="Kihara M."/>
            <person name="Itoh H."/>
        </authorList>
    </citation>
    <scope>NUCLEOTIDE SEQUENCE [LARGE SCALE GENOMIC DNA]</scope>
    <source>
        <strain evidence="6 7">NBRC 109484</strain>
    </source>
</reference>
<evidence type="ECO:0000256" key="3">
    <source>
        <dbReference type="ARBA" id="ARBA00022801"/>
    </source>
</evidence>
<dbReference type="RefSeq" id="WP_151672583.1">
    <property type="nucleotide sequence ID" value="NZ_BKCG01000001.1"/>
</dbReference>
<keyword evidence="3 6" id="KW-0378">Hydrolase</keyword>
<feature type="active site" description="Charge relay system" evidence="4">
    <location>
        <position position="144"/>
    </location>
</feature>
<sequence>MPIIPSTYQAKGLFKNGHFSTIYSAKLRPSPSLKQSRKRLELSDGDFIDIDWSYNISEENKSNKLVILLHGLEGNAQRSYIKGQGKLLVKNGWDVAAINHRGCSGEDNRLYLSYNSGRTDDLSEFINRVIDKYNYTEINLVGYSLGGNVLLKYLGERETVPSQIKNSVAISTPIHLRGALEQLIKWENFVYSKTFINDLRSKYKRKMVNFPKAMNADELKKIGTLLDFDNLYTAKAHGFKDAYDYYEKSSSINVLSNIKTPVLLINAENDSFLCHESYPFELVKKLEFVYLEVPRHGGHVGFYETNGIYYSERRVLEFLNNQI</sequence>
<dbReference type="GO" id="GO:0034338">
    <property type="term" value="F:short-chain carboxylesterase activity"/>
    <property type="evidence" value="ECO:0007669"/>
    <property type="project" value="TreeGrafter"/>
</dbReference>
<proteinExistence type="inferred from homology"/>